<feature type="region of interest" description="Disordered" evidence="1">
    <location>
        <begin position="40"/>
        <end position="102"/>
    </location>
</feature>
<reference evidence="2" key="1">
    <citation type="submission" date="2021-01" db="EMBL/GenBank/DDBJ databases">
        <authorList>
            <consortium name="Genoscope - CEA"/>
            <person name="William W."/>
        </authorList>
    </citation>
    <scope>NUCLEOTIDE SEQUENCE</scope>
</reference>
<evidence type="ECO:0000313" key="3">
    <source>
        <dbReference type="Proteomes" id="UP000692954"/>
    </source>
</evidence>
<protein>
    <submittedName>
        <fullName evidence="2">Uncharacterized protein</fullName>
    </submittedName>
</protein>
<feature type="compositionally biased region" description="Basic and acidic residues" evidence="1">
    <location>
        <begin position="90"/>
        <end position="102"/>
    </location>
</feature>
<comment type="caution">
    <text evidence="2">The sequence shown here is derived from an EMBL/GenBank/DDBJ whole genome shotgun (WGS) entry which is preliminary data.</text>
</comment>
<evidence type="ECO:0000313" key="2">
    <source>
        <dbReference type="EMBL" id="CAD8058082.1"/>
    </source>
</evidence>
<dbReference type="OrthoDB" id="306730at2759"/>
<keyword evidence="3" id="KW-1185">Reference proteome</keyword>
<accession>A0A8S1KXE9</accession>
<dbReference type="AlphaFoldDB" id="A0A8S1KXE9"/>
<name>A0A8S1KXE9_9CILI</name>
<proteinExistence type="predicted"/>
<dbReference type="EMBL" id="CAJJDN010000012">
    <property type="protein sequence ID" value="CAD8058082.1"/>
    <property type="molecule type" value="Genomic_DNA"/>
</dbReference>
<gene>
    <name evidence="2" type="ORF">PSON_ATCC_30995.1.T0120021</name>
</gene>
<sequence length="141" mass="16539">MNNFQLFDSSLILQQQLLIQQMFIYNQMLAQKTKMISKPLQEPLRQKATDENESSSPSISKLEETHQVKPMSLKSNKKLEKLTQIKKPKRLDDNNVENKEPSQKKKIFLSMLDIKEAQYKKFKVIEIDQQKKAVISSQDEQ</sequence>
<organism evidence="2 3">
    <name type="scientific">Paramecium sonneborni</name>
    <dbReference type="NCBI Taxonomy" id="65129"/>
    <lineage>
        <taxon>Eukaryota</taxon>
        <taxon>Sar</taxon>
        <taxon>Alveolata</taxon>
        <taxon>Ciliophora</taxon>
        <taxon>Intramacronucleata</taxon>
        <taxon>Oligohymenophorea</taxon>
        <taxon>Peniculida</taxon>
        <taxon>Parameciidae</taxon>
        <taxon>Paramecium</taxon>
    </lineage>
</organism>
<evidence type="ECO:0000256" key="1">
    <source>
        <dbReference type="SAM" id="MobiDB-lite"/>
    </source>
</evidence>
<dbReference type="Proteomes" id="UP000692954">
    <property type="component" value="Unassembled WGS sequence"/>
</dbReference>